<protein>
    <recommendedName>
        <fullName evidence="9">SH3 and multiple ankyrin repeat domains protein</fullName>
    </recommendedName>
</protein>
<dbReference type="InterPro" id="IPR001452">
    <property type="entry name" value="SH3_domain"/>
</dbReference>
<dbReference type="GO" id="GO:0030160">
    <property type="term" value="F:synaptic receptor adaptor activity"/>
    <property type="evidence" value="ECO:0007669"/>
    <property type="project" value="TreeGrafter"/>
</dbReference>
<feature type="compositionally biased region" description="Polar residues" evidence="4">
    <location>
        <begin position="698"/>
        <end position="710"/>
    </location>
</feature>
<dbReference type="SUPFAM" id="SSF50156">
    <property type="entry name" value="PDZ domain-like"/>
    <property type="match status" value="1"/>
</dbReference>
<dbReference type="FunFam" id="1.25.40.20:FF:000337">
    <property type="entry name" value="AF4/FMR2 family member 4 isoform X1"/>
    <property type="match status" value="1"/>
</dbReference>
<dbReference type="SMART" id="SM00248">
    <property type="entry name" value="ANK"/>
    <property type="match status" value="5"/>
</dbReference>
<dbReference type="PANTHER" id="PTHR24135:SF28">
    <property type="entry name" value="LD13733P"/>
    <property type="match status" value="1"/>
</dbReference>
<keyword evidence="1 3" id="KW-0728">SH3 domain</keyword>
<dbReference type="Proteomes" id="UP001153620">
    <property type="component" value="Chromosome 3"/>
</dbReference>
<evidence type="ECO:0000256" key="1">
    <source>
        <dbReference type="ARBA" id="ARBA00022443"/>
    </source>
</evidence>
<sequence>MSSQFDDDIPPAEIAREGWILVRIHVPELDIFKCLQFPVDKLIWDIKQQVLASLPKELKESFNYGLFLPPANGKAGKFLDEERRLGDYPFNGPVGYLELKYKRRVYKLLNVDERQLRALHSRSNLRRFLEYVNGGHVEKISKMCSKGLDPNFHCSDSGETPLSIATSMKKPQKLLIALVNGGAILDYRSRDGTTALHKAVERDTLESVMTLLELGASPNYRDAKMLTPAYLSVLKKTDPKITEVLLHDHATLGTQDTQGWNEVHQACRNGLVHHLEHLLVYGADMNSKNSTGNTPLHVCAVNNQEACARMLLFRGANREALNFANQTPYQVAVIASNFELAELIRNYKNDDIDKSLGDTSDVVSDSSGVGTNSESANCSIGHPSTTVVCIEKYEPQIAGHLSIQAGDIIEVVGSTDCGLLEGFIRGSSITGFFPSRCTQEVQFRQKNNNNGIHNNNTHLLKENIQPLVGNSLNIEHCEEITEPDASYNNTLTSQVNKNFTMSKPRTVLLHRAKRGFGFVLRGAKAASPLMQLKPSTRCPALQYLDDVDKGGVADVAGLKKGDFLLAINGEDVSCTSHEYVVELIRNSSEYVTMTVLTVDENSFSNTNLSMMNGRQCSTLPRRFSGSNKMPVPPAVPRRDPKTTLSVGRARARSMVAGLEANEDHDECGISMKASSTESLHQQTQSAISTPLQPGTPIQPRTASIKSRPTSSRITAAELEDLFQRQQGIDAKNKLHSSMMTTSRFQSNCESSLTPPYTSPSKKQPLVYASIAEMKRKKTKVGGTLRGRPVEIPSVDSDLKRTFHSSPDLALTLSGSSTWTSGMLARKGHISQEDLQNLHISMQRLTFLPPPNCKPPPPPIDNNHQPEIGQVVKVDVSRKSEYESTSLLQRQIQQKIAAKSQVVVETSSETVSVMSSFKPSSNTKIYASPQEINITNNDITNNNSITSNYSSTVTKNVIINNNKNNNNNEHYKSSSDYNVTKVIVTASSGNLNPYAQPGKIGIEPPLNLPPPVPPIPPIIPEPDYSESDEEEEANNSVKLASNVPFTNESVNTLKRNDNQNQNQHKVIIITKKDDSAIVEKENSGNSSTGSSSIVSHSYSVDEIQRIRSGLKSSKTFPNAFQNNSSHNNHMPQEGDNSSSGVSSDQEIKMNYSNNLSTTHNSNKIINNINNNQHKSELVQNKVVLPRKEAIISTEDAPSDEDSPPLTAFQRNNSLTRKQASIIAANRAKVLAQNQGQIVSLSQLPPPLEADSDEEVDNGKEATYIVAPPPPEFSDIVSNTRSLHIPTQQSQQYRQYASVNYMQQNQQKGVRIVGALPKHNNMPGQSAAGKIVRTNHPHHHIHHYHHQHHY</sequence>
<dbReference type="Gene3D" id="1.25.40.20">
    <property type="entry name" value="Ankyrin repeat-containing domain"/>
    <property type="match status" value="1"/>
</dbReference>
<evidence type="ECO:0000313" key="7">
    <source>
        <dbReference type="EMBL" id="CAH1727988.1"/>
    </source>
</evidence>
<dbReference type="SMART" id="SM00228">
    <property type="entry name" value="PDZ"/>
    <property type="match status" value="1"/>
</dbReference>
<dbReference type="SMART" id="SM00326">
    <property type="entry name" value="SH3"/>
    <property type="match status" value="1"/>
</dbReference>
<dbReference type="Gene3D" id="3.10.20.90">
    <property type="entry name" value="Phosphatidylinositol 3-kinase Catalytic Subunit, Chain A, domain 1"/>
    <property type="match status" value="1"/>
</dbReference>
<dbReference type="CDD" id="cd17091">
    <property type="entry name" value="FERM_F0_SHANK"/>
    <property type="match status" value="1"/>
</dbReference>
<dbReference type="PANTHER" id="PTHR24135">
    <property type="entry name" value="SH3 AND MULTIPLE ANKYRIN REPEAT DOMAINS PROTEIN"/>
    <property type="match status" value="1"/>
</dbReference>
<dbReference type="GO" id="GO:0045211">
    <property type="term" value="C:postsynaptic membrane"/>
    <property type="evidence" value="ECO:0007669"/>
    <property type="project" value="TreeGrafter"/>
</dbReference>
<dbReference type="GO" id="GO:0035255">
    <property type="term" value="F:ionotropic glutamate receptor binding"/>
    <property type="evidence" value="ECO:0007669"/>
    <property type="project" value="TreeGrafter"/>
</dbReference>
<dbReference type="SUPFAM" id="SSF50044">
    <property type="entry name" value="SH3-domain"/>
    <property type="match status" value="1"/>
</dbReference>
<dbReference type="PROSITE" id="PS50088">
    <property type="entry name" value="ANK_REPEAT"/>
    <property type="match status" value="3"/>
</dbReference>
<dbReference type="InterPro" id="IPR032425">
    <property type="entry name" value="FERM_f0"/>
</dbReference>
<evidence type="ECO:0000256" key="2">
    <source>
        <dbReference type="PROSITE-ProRule" id="PRU00023"/>
    </source>
</evidence>
<feature type="region of interest" description="Disordered" evidence="4">
    <location>
        <begin position="674"/>
        <end position="710"/>
    </location>
</feature>
<feature type="domain" description="PDZ" evidence="6">
    <location>
        <begin position="506"/>
        <end position="599"/>
    </location>
</feature>
<evidence type="ECO:0008006" key="9">
    <source>
        <dbReference type="Google" id="ProtNLM"/>
    </source>
</evidence>
<dbReference type="InterPro" id="IPR002110">
    <property type="entry name" value="Ankyrin_rpt"/>
</dbReference>
<evidence type="ECO:0000313" key="8">
    <source>
        <dbReference type="Proteomes" id="UP001153620"/>
    </source>
</evidence>
<dbReference type="CDD" id="cd06746">
    <property type="entry name" value="PDZ_SHANK1_3-like"/>
    <property type="match status" value="1"/>
</dbReference>
<dbReference type="SUPFAM" id="SSF48403">
    <property type="entry name" value="Ankyrin repeat"/>
    <property type="match status" value="1"/>
</dbReference>
<keyword evidence="2" id="KW-0040">ANK repeat</keyword>
<evidence type="ECO:0000256" key="3">
    <source>
        <dbReference type="PROSITE-ProRule" id="PRU00192"/>
    </source>
</evidence>
<evidence type="ECO:0000256" key="4">
    <source>
        <dbReference type="SAM" id="MobiDB-lite"/>
    </source>
</evidence>
<dbReference type="Pfam" id="PF00595">
    <property type="entry name" value="PDZ"/>
    <property type="match status" value="1"/>
</dbReference>
<feature type="domain" description="SH3" evidence="5">
    <location>
        <begin position="382"/>
        <end position="443"/>
    </location>
</feature>
<feature type="region of interest" description="Disordered" evidence="4">
    <location>
        <begin position="620"/>
        <end position="647"/>
    </location>
</feature>
<dbReference type="Pfam" id="PF12796">
    <property type="entry name" value="Ank_2"/>
    <property type="match status" value="2"/>
</dbReference>
<accession>A0A9P0NKG5</accession>
<reference evidence="7" key="2">
    <citation type="submission" date="2022-10" db="EMBL/GenBank/DDBJ databases">
        <authorList>
            <consortium name="ENA_rothamsted_submissions"/>
            <consortium name="culmorum"/>
            <person name="King R."/>
        </authorList>
    </citation>
    <scope>NUCLEOTIDE SEQUENCE</scope>
</reference>
<feature type="repeat" description="ANK" evidence="2">
    <location>
        <begin position="191"/>
        <end position="223"/>
    </location>
</feature>
<dbReference type="InterPro" id="IPR036034">
    <property type="entry name" value="PDZ_sf"/>
</dbReference>
<dbReference type="Pfam" id="PF16511">
    <property type="entry name" value="FERM_f0"/>
    <property type="match status" value="1"/>
</dbReference>
<dbReference type="InterPro" id="IPR036028">
    <property type="entry name" value="SH3-like_dom_sf"/>
</dbReference>
<feature type="region of interest" description="Disordered" evidence="4">
    <location>
        <begin position="1111"/>
        <end position="1143"/>
    </location>
</feature>
<dbReference type="GO" id="GO:0014069">
    <property type="term" value="C:postsynaptic density"/>
    <property type="evidence" value="ECO:0007669"/>
    <property type="project" value="TreeGrafter"/>
</dbReference>
<evidence type="ECO:0000259" key="5">
    <source>
        <dbReference type="PROSITE" id="PS50002"/>
    </source>
</evidence>
<dbReference type="GO" id="GO:0043197">
    <property type="term" value="C:dendritic spine"/>
    <property type="evidence" value="ECO:0007669"/>
    <property type="project" value="TreeGrafter"/>
</dbReference>
<feature type="repeat" description="ANK" evidence="2">
    <location>
        <begin position="291"/>
        <end position="323"/>
    </location>
</feature>
<dbReference type="Gene3D" id="2.30.42.10">
    <property type="match status" value="1"/>
</dbReference>
<dbReference type="InterPro" id="IPR051569">
    <property type="entry name" value="SHANK"/>
</dbReference>
<dbReference type="EMBL" id="OU895879">
    <property type="protein sequence ID" value="CAH1727988.1"/>
    <property type="molecule type" value="Genomic_DNA"/>
</dbReference>
<dbReference type="PROSITE" id="PS50297">
    <property type="entry name" value="ANK_REP_REGION"/>
    <property type="match status" value="3"/>
</dbReference>
<keyword evidence="8" id="KW-1185">Reference proteome</keyword>
<organism evidence="7 8">
    <name type="scientific">Chironomus riparius</name>
    <dbReference type="NCBI Taxonomy" id="315576"/>
    <lineage>
        <taxon>Eukaryota</taxon>
        <taxon>Metazoa</taxon>
        <taxon>Ecdysozoa</taxon>
        <taxon>Arthropoda</taxon>
        <taxon>Hexapoda</taxon>
        <taxon>Insecta</taxon>
        <taxon>Pterygota</taxon>
        <taxon>Neoptera</taxon>
        <taxon>Endopterygota</taxon>
        <taxon>Diptera</taxon>
        <taxon>Nematocera</taxon>
        <taxon>Chironomoidea</taxon>
        <taxon>Chironomidae</taxon>
        <taxon>Chironominae</taxon>
        <taxon>Chironomus</taxon>
    </lineage>
</organism>
<proteinExistence type="predicted"/>
<gene>
    <name evidence="7" type="ORF">CHIRRI_LOCUS10214</name>
</gene>
<dbReference type="InterPro" id="IPR001478">
    <property type="entry name" value="PDZ"/>
</dbReference>
<dbReference type="Gene3D" id="2.30.30.40">
    <property type="entry name" value="SH3 Domains"/>
    <property type="match status" value="1"/>
</dbReference>
<dbReference type="PROSITE" id="PS50002">
    <property type="entry name" value="SH3"/>
    <property type="match status" value="1"/>
</dbReference>
<evidence type="ECO:0000259" key="6">
    <source>
        <dbReference type="PROSITE" id="PS50106"/>
    </source>
</evidence>
<name>A0A9P0NKG5_9DIPT</name>
<dbReference type="InterPro" id="IPR036770">
    <property type="entry name" value="Ankyrin_rpt-contain_sf"/>
</dbReference>
<feature type="compositionally biased region" description="Polar residues" evidence="4">
    <location>
        <begin position="674"/>
        <end position="692"/>
    </location>
</feature>
<dbReference type="FunFam" id="3.10.20.90:FF:000029">
    <property type="entry name" value="SH3 and multiple ankyrin repeat domains protein 1"/>
    <property type="match status" value="1"/>
</dbReference>
<dbReference type="PROSITE" id="PS50106">
    <property type="entry name" value="PDZ"/>
    <property type="match status" value="1"/>
</dbReference>
<dbReference type="FunFam" id="2.30.42.10:FF:000018">
    <property type="entry name" value="SH3 and multiple ankyrin repeat domains protein 2"/>
    <property type="match status" value="1"/>
</dbReference>
<feature type="repeat" description="ANK" evidence="2">
    <location>
        <begin position="258"/>
        <end position="290"/>
    </location>
</feature>
<dbReference type="FunFam" id="2.30.30.40:FF:000178">
    <property type="entry name" value="SH3 and multiple ankyrin repeat domains protein"/>
    <property type="match status" value="1"/>
</dbReference>
<reference evidence="7" key="1">
    <citation type="submission" date="2022-01" db="EMBL/GenBank/DDBJ databases">
        <authorList>
            <person name="King R."/>
        </authorList>
    </citation>
    <scope>NUCLEOTIDE SEQUENCE</scope>
</reference>